<organism evidence="3 4">
    <name type="scientific">Metarhizium humberi</name>
    <dbReference type="NCBI Taxonomy" id="2596975"/>
    <lineage>
        <taxon>Eukaryota</taxon>
        <taxon>Fungi</taxon>
        <taxon>Dikarya</taxon>
        <taxon>Ascomycota</taxon>
        <taxon>Pezizomycotina</taxon>
        <taxon>Sordariomycetes</taxon>
        <taxon>Hypocreomycetidae</taxon>
        <taxon>Hypocreales</taxon>
        <taxon>Clavicipitaceae</taxon>
        <taxon>Metarhizium</taxon>
    </lineage>
</organism>
<reference evidence="3 4" key="1">
    <citation type="submission" date="2020-07" db="EMBL/GenBank/DDBJ databases">
        <title>Metarhizium humberi genome.</title>
        <authorList>
            <person name="Lysoe E."/>
        </authorList>
    </citation>
    <scope>NUCLEOTIDE SEQUENCE [LARGE SCALE GENOMIC DNA]</scope>
    <source>
        <strain evidence="3 4">ESALQ1638</strain>
    </source>
</reference>
<dbReference type="GO" id="GO:0005634">
    <property type="term" value="C:nucleus"/>
    <property type="evidence" value="ECO:0007669"/>
    <property type="project" value="UniProtKB-SubCell"/>
</dbReference>
<keyword evidence="2" id="KW-0539">Nucleus</keyword>
<comment type="subcellular location">
    <subcellularLocation>
        <location evidence="1">Nucleus</location>
    </subcellularLocation>
</comment>
<dbReference type="PANTHER" id="PTHR31001">
    <property type="entry name" value="UNCHARACTERIZED TRANSCRIPTIONAL REGULATORY PROTEIN"/>
    <property type="match status" value="1"/>
</dbReference>
<gene>
    <name evidence="3" type="ORF">MHUMG1_10447</name>
</gene>
<evidence type="ECO:0000256" key="1">
    <source>
        <dbReference type="ARBA" id="ARBA00004123"/>
    </source>
</evidence>
<dbReference type="CDD" id="cd12148">
    <property type="entry name" value="fungal_TF_MHR"/>
    <property type="match status" value="1"/>
</dbReference>
<keyword evidence="4" id="KW-1185">Reference proteome</keyword>
<proteinExistence type="predicted"/>
<sequence length="116" mass="13046">MRLHHDRERLGLGPFEVEIRRRVWWQAVANEFRRAMLSGQQPVLPNDWDTRTPQNVNEADVFEPLTDQPGWGTEILGPGDLLFKGAVSSFERISAAYEQMGRVAFSSMGCQGADAA</sequence>
<evidence type="ECO:0000313" key="3">
    <source>
        <dbReference type="EMBL" id="KAH0591793.1"/>
    </source>
</evidence>
<evidence type="ECO:0008006" key="5">
    <source>
        <dbReference type="Google" id="ProtNLM"/>
    </source>
</evidence>
<evidence type="ECO:0000256" key="2">
    <source>
        <dbReference type="ARBA" id="ARBA00023242"/>
    </source>
</evidence>
<dbReference type="PANTHER" id="PTHR31001:SF85">
    <property type="entry name" value="ZN(II)2CYS6 TRANSCRIPTION FACTOR (EUROFUNG)"/>
    <property type="match status" value="1"/>
</dbReference>
<evidence type="ECO:0000313" key="4">
    <source>
        <dbReference type="Proteomes" id="UP000764110"/>
    </source>
</evidence>
<dbReference type="EMBL" id="JACEFI010000046">
    <property type="protein sequence ID" value="KAH0591793.1"/>
    <property type="molecule type" value="Genomic_DNA"/>
</dbReference>
<dbReference type="Proteomes" id="UP000764110">
    <property type="component" value="Unassembled WGS sequence"/>
</dbReference>
<comment type="caution">
    <text evidence="3">The sequence shown here is derived from an EMBL/GenBank/DDBJ whole genome shotgun (WGS) entry which is preliminary data.</text>
</comment>
<accession>A0A9P8M108</accession>
<name>A0A9P8M108_9HYPO</name>
<dbReference type="AlphaFoldDB" id="A0A9P8M108"/>
<protein>
    <recommendedName>
        <fullName evidence="5">Transcription factor domain-containing protein</fullName>
    </recommendedName>
</protein>
<dbReference type="InterPro" id="IPR050613">
    <property type="entry name" value="Sec_Metabolite_Reg"/>
</dbReference>